<evidence type="ECO:0008006" key="5">
    <source>
        <dbReference type="Google" id="ProtNLM"/>
    </source>
</evidence>
<accession>A0A423WS57</accession>
<keyword evidence="2" id="KW-0560">Oxidoreductase</keyword>
<gene>
    <name evidence="3" type="ORF">VMCG_04473</name>
</gene>
<evidence type="ECO:0000313" key="3">
    <source>
        <dbReference type="EMBL" id="ROW06160.1"/>
    </source>
</evidence>
<dbReference type="Gene3D" id="3.40.50.720">
    <property type="entry name" value="NAD(P)-binding Rossmann-like Domain"/>
    <property type="match status" value="1"/>
</dbReference>
<dbReference type="STRING" id="356882.A0A423WS57"/>
<dbReference type="InterPro" id="IPR036291">
    <property type="entry name" value="NAD(P)-bd_dom_sf"/>
</dbReference>
<dbReference type="PRINTS" id="PR00081">
    <property type="entry name" value="GDHRDH"/>
</dbReference>
<dbReference type="EMBL" id="LKEA01000011">
    <property type="protein sequence ID" value="ROW06160.1"/>
    <property type="molecule type" value="Genomic_DNA"/>
</dbReference>
<dbReference type="SUPFAM" id="SSF51735">
    <property type="entry name" value="NAD(P)-binding Rossmann-fold domains"/>
    <property type="match status" value="1"/>
</dbReference>
<proteinExistence type="inferred from homology"/>
<dbReference type="PANTHER" id="PTHR24320:SF283">
    <property type="entry name" value="RETINOL DEHYDROGENASE 11"/>
    <property type="match status" value="1"/>
</dbReference>
<comment type="caution">
    <text evidence="3">The sequence shown here is derived from an EMBL/GenBank/DDBJ whole genome shotgun (WGS) entry which is preliminary data.</text>
</comment>
<dbReference type="Proteomes" id="UP000283895">
    <property type="component" value="Unassembled WGS sequence"/>
</dbReference>
<evidence type="ECO:0000313" key="4">
    <source>
        <dbReference type="Proteomes" id="UP000283895"/>
    </source>
</evidence>
<reference evidence="3 4" key="1">
    <citation type="submission" date="2015-09" db="EMBL/GenBank/DDBJ databases">
        <title>Host preference determinants of Valsa canker pathogens revealed by comparative genomics.</title>
        <authorList>
            <person name="Yin Z."/>
            <person name="Huang L."/>
        </authorList>
    </citation>
    <scope>NUCLEOTIDE SEQUENCE [LARGE SCALE GENOMIC DNA]</scope>
    <source>
        <strain evidence="3 4">03-1</strain>
    </source>
</reference>
<name>A0A423WS57_9PEZI</name>
<sequence length="326" mass="35352">MPKFTKETPAEDVCETFSSRIQGRTFLITGTSARGLGAKIATTLAKHSPAQLILVSRNKAKVDPVIEEIKSINPQIDTKFVPCELSDQDSVRKAAEDILSDASIKQIDIAINNAGIMAITDYKVDNKGNEMQLSSNHIGHFLLTNLIMPKILAAGPAARIVNHTSHGHRIGPFRFNDPTFRGGKECKYDPWSAYGQSKTANILFSVELARRLKDRGIQAYAVHPGMIMTTGLADHLDFMSQGPALAAATAKNNNGMEWWIDPFVKSDAQGAASALVAALDPEMAESSGTYITDCAVGKPEGYAVDVDNAAKLWVYSEEVVGQKFDL</sequence>
<dbReference type="OrthoDB" id="191139at2759"/>
<evidence type="ECO:0000256" key="2">
    <source>
        <dbReference type="ARBA" id="ARBA00023002"/>
    </source>
</evidence>
<organism evidence="3 4">
    <name type="scientific">Cytospora schulzeri</name>
    <dbReference type="NCBI Taxonomy" id="448051"/>
    <lineage>
        <taxon>Eukaryota</taxon>
        <taxon>Fungi</taxon>
        <taxon>Dikarya</taxon>
        <taxon>Ascomycota</taxon>
        <taxon>Pezizomycotina</taxon>
        <taxon>Sordariomycetes</taxon>
        <taxon>Sordariomycetidae</taxon>
        <taxon>Diaporthales</taxon>
        <taxon>Cytosporaceae</taxon>
        <taxon>Cytospora</taxon>
    </lineage>
</organism>
<dbReference type="Pfam" id="PF00106">
    <property type="entry name" value="adh_short"/>
    <property type="match status" value="1"/>
</dbReference>
<dbReference type="PANTHER" id="PTHR24320">
    <property type="entry name" value="RETINOL DEHYDROGENASE"/>
    <property type="match status" value="1"/>
</dbReference>
<dbReference type="AlphaFoldDB" id="A0A423WS57"/>
<dbReference type="InterPro" id="IPR002347">
    <property type="entry name" value="SDR_fam"/>
</dbReference>
<dbReference type="GO" id="GO:0016491">
    <property type="term" value="F:oxidoreductase activity"/>
    <property type="evidence" value="ECO:0007669"/>
    <property type="project" value="UniProtKB-KW"/>
</dbReference>
<keyword evidence="4" id="KW-1185">Reference proteome</keyword>
<evidence type="ECO:0000256" key="1">
    <source>
        <dbReference type="ARBA" id="ARBA00006484"/>
    </source>
</evidence>
<comment type="similarity">
    <text evidence="1">Belongs to the short-chain dehydrogenases/reductases (SDR) family.</text>
</comment>
<protein>
    <recommendedName>
        <fullName evidence="5">Oxidoreductase</fullName>
    </recommendedName>
</protein>